<evidence type="ECO:0000313" key="9">
    <source>
        <dbReference type="Proteomes" id="UP001632037"/>
    </source>
</evidence>
<keyword evidence="3" id="KW-0547">Nucleotide-binding</keyword>
<sequence>MGSVASHCVSIASASRVRERILVALGHHFSGNEDVSSQSARSWLRTCFERYDELCLKRCCCPELTLFRIHDWSANEFSQFCTFFFRGEDVERNFDYQLFLDYLFFPVNQHTPRINVKKQLAVDDLFTIHEGNLLRASIGPEQSEEYLSCPIILKQVDLKKFAAETEKFEQFEGPEELVGQLRHRVNELRLLTHPNLAAFQTTLQNGTSLYIVQEQHQICTLKTILESFGPMKEPTIRRYLLQILQALAFLHDHGVTHGNLTMQAVHIDSYGLLKLADFGLRRCILPLLAGTRTTDEDCARKTLAPEVLRDCRLSGEKTDVWCVGMLTLQMANGLAKYPCEQAFGQPKGRTPSLRHTRFQQSATTRSPKRKQGSESPETNGGSKLPSLPDSASKKLKNFVHACTQRDPRKRPSTSELMEMGFFQIDQAKETNEVLRTVCTDLDATMRRLTSASPKTIRRKSRS</sequence>
<feature type="domain" description="Protein kinase" evidence="7">
    <location>
        <begin position="122"/>
        <end position="422"/>
    </location>
</feature>
<name>A0ABD3EUU3_9STRA</name>
<feature type="region of interest" description="Disordered" evidence="6">
    <location>
        <begin position="345"/>
        <end position="390"/>
    </location>
</feature>
<dbReference type="AlphaFoldDB" id="A0ABD3EUU3"/>
<evidence type="ECO:0000256" key="4">
    <source>
        <dbReference type="ARBA" id="ARBA00022777"/>
    </source>
</evidence>
<keyword evidence="1" id="KW-0723">Serine/threonine-protein kinase</keyword>
<dbReference type="InterPro" id="IPR011009">
    <property type="entry name" value="Kinase-like_dom_sf"/>
</dbReference>
<dbReference type="SMART" id="SM00220">
    <property type="entry name" value="S_TKc"/>
    <property type="match status" value="1"/>
</dbReference>
<dbReference type="InterPro" id="IPR000719">
    <property type="entry name" value="Prot_kinase_dom"/>
</dbReference>
<gene>
    <name evidence="8" type="ORF">V7S43_018242</name>
</gene>
<accession>A0ABD3EUU3</accession>
<keyword evidence="2" id="KW-0808">Transferase</keyword>
<dbReference type="PANTHER" id="PTHR11584">
    <property type="entry name" value="SERINE/THREONINE PROTEIN KINASE"/>
    <property type="match status" value="1"/>
</dbReference>
<evidence type="ECO:0000256" key="1">
    <source>
        <dbReference type="ARBA" id="ARBA00022527"/>
    </source>
</evidence>
<keyword evidence="9" id="KW-1185">Reference proteome</keyword>
<protein>
    <recommendedName>
        <fullName evidence="7">Protein kinase domain-containing protein</fullName>
    </recommendedName>
</protein>
<dbReference type="SUPFAM" id="SSF56112">
    <property type="entry name" value="Protein kinase-like (PK-like)"/>
    <property type="match status" value="1"/>
</dbReference>
<evidence type="ECO:0000313" key="8">
    <source>
        <dbReference type="EMBL" id="KAL3656785.1"/>
    </source>
</evidence>
<evidence type="ECO:0000256" key="3">
    <source>
        <dbReference type="ARBA" id="ARBA00022741"/>
    </source>
</evidence>
<comment type="caution">
    <text evidence="8">The sequence shown here is derived from an EMBL/GenBank/DDBJ whole genome shotgun (WGS) entry which is preliminary data.</text>
</comment>
<evidence type="ECO:0000256" key="5">
    <source>
        <dbReference type="ARBA" id="ARBA00022840"/>
    </source>
</evidence>
<keyword evidence="4" id="KW-0418">Kinase</keyword>
<organism evidence="8 9">
    <name type="scientific">Phytophthora oleae</name>
    <dbReference type="NCBI Taxonomy" id="2107226"/>
    <lineage>
        <taxon>Eukaryota</taxon>
        <taxon>Sar</taxon>
        <taxon>Stramenopiles</taxon>
        <taxon>Oomycota</taxon>
        <taxon>Peronosporomycetes</taxon>
        <taxon>Peronosporales</taxon>
        <taxon>Peronosporaceae</taxon>
        <taxon>Phytophthora</taxon>
    </lineage>
</organism>
<keyword evidence="5" id="KW-0067">ATP-binding</keyword>
<dbReference type="Proteomes" id="UP001632037">
    <property type="component" value="Unassembled WGS sequence"/>
</dbReference>
<evidence type="ECO:0000256" key="6">
    <source>
        <dbReference type="SAM" id="MobiDB-lite"/>
    </source>
</evidence>
<dbReference type="GO" id="GO:0005524">
    <property type="term" value="F:ATP binding"/>
    <property type="evidence" value="ECO:0007669"/>
    <property type="project" value="UniProtKB-KW"/>
</dbReference>
<evidence type="ECO:0000256" key="2">
    <source>
        <dbReference type="ARBA" id="ARBA00022679"/>
    </source>
</evidence>
<dbReference type="PANTHER" id="PTHR11584:SF369">
    <property type="entry name" value="MITOGEN-ACTIVATED PROTEIN KINASE KINASE KINASE 19-RELATED"/>
    <property type="match status" value="1"/>
</dbReference>
<reference evidence="8 9" key="1">
    <citation type="submission" date="2024-09" db="EMBL/GenBank/DDBJ databases">
        <title>Genome sequencing and assembly of Phytophthora oleae, isolate VK10A, causative agent of rot of olive drupes.</title>
        <authorList>
            <person name="Conti Taguali S."/>
            <person name="Riolo M."/>
            <person name="La Spada F."/>
            <person name="Cacciola S.O."/>
            <person name="Dionisio G."/>
        </authorList>
    </citation>
    <scope>NUCLEOTIDE SEQUENCE [LARGE SCALE GENOMIC DNA]</scope>
    <source>
        <strain evidence="8 9">VK10A</strain>
    </source>
</reference>
<dbReference type="EMBL" id="JBIMZQ010000073">
    <property type="protein sequence ID" value="KAL3656785.1"/>
    <property type="molecule type" value="Genomic_DNA"/>
</dbReference>
<dbReference type="GO" id="GO:0004674">
    <property type="term" value="F:protein serine/threonine kinase activity"/>
    <property type="evidence" value="ECO:0007669"/>
    <property type="project" value="UniProtKB-KW"/>
</dbReference>
<dbReference type="Gene3D" id="1.10.510.10">
    <property type="entry name" value="Transferase(Phosphotransferase) domain 1"/>
    <property type="match status" value="1"/>
</dbReference>
<dbReference type="PROSITE" id="PS50011">
    <property type="entry name" value="PROTEIN_KINASE_DOM"/>
    <property type="match status" value="1"/>
</dbReference>
<proteinExistence type="predicted"/>
<evidence type="ECO:0000259" key="7">
    <source>
        <dbReference type="PROSITE" id="PS50011"/>
    </source>
</evidence>
<dbReference type="Pfam" id="PF00069">
    <property type="entry name" value="Pkinase"/>
    <property type="match status" value="1"/>
</dbReference>